<gene>
    <name evidence="2" type="ORF">Zmor_002720</name>
</gene>
<name>A0AA38HLM9_9CUCU</name>
<organism evidence="2 3">
    <name type="scientific">Zophobas morio</name>
    <dbReference type="NCBI Taxonomy" id="2755281"/>
    <lineage>
        <taxon>Eukaryota</taxon>
        <taxon>Metazoa</taxon>
        <taxon>Ecdysozoa</taxon>
        <taxon>Arthropoda</taxon>
        <taxon>Hexapoda</taxon>
        <taxon>Insecta</taxon>
        <taxon>Pterygota</taxon>
        <taxon>Neoptera</taxon>
        <taxon>Endopterygota</taxon>
        <taxon>Coleoptera</taxon>
        <taxon>Polyphaga</taxon>
        <taxon>Cucujiformia</taxon>
        <taxon>Tenebrionidae</taxon>
        <taxon>Zophobas</taxon>
    </lineage>
</organism>
<comment type="caution">
    <text evidence="2">The sequence shown here is derived from an EMBL/GenBank/DDBJ whole genome shotgun (WGS) entry which is preliminary data.</text>
</comment>
<dbReference type="Proteomes" id="UP001168821">
    <property type="component" value="Unassembled WGS sequence"/>
</dbReference>
<keyword evidence="3" id="KW-1185">Reference proteome</keyword>
<proteinExistence type="predicted"/>
<dbReference type="EMBL" id="JALNTZ010000010">
    <property type="protein sequence ID" value="KAJ3639358.1"/>
    <property type="molecule type" value="Genomic_DNA"/>
</dbReference>
<dbReference type="AlphaFoldDB" id="A0AA38HLM9"/>
<accession>A0AA38HLM9</accession>
<sequence>MVGHQNSCGGRYETSRLVWKRSARGRTARYGGSDGSVATPELVSRDLSPLADHSDTPSPIYLLQTRGTSASKRRPSNCRQSIDSTSRPEDFFAPVLGDPLLGFFLRIGE</sequence>
<feature type="region of interest" description="Disordered" evidence="1">
    <location>
        <begin position="25"/>
        <end position="88"/>
    </location>
</feature>
<protein>
    <submittedName>
        <fullName evidence="2">Uncharacterized protein</fullName>
    </submittedName>
</protein>
<evidence type="ECO:0000313" key="3">
    <source>
        <dbReference type="Proteomes" id="UP001168821"/>
    </source>
</evidence>
<reference evidence="2" key="1">
    <citation type="journal article" date="2023" name="G3 (Bethesda)">
        <title>Whole genome assemblies of Zophobas morio and Tenebrio molitor.</title>
        <authorList>
            <person name="Kaur S."/>
            <person name="Stinson S.A."/>
            <person name="diCenzo G.C."/>
        </authorList>
    </citation>
    <scope>NUCLEOTIDE SEQUENCE</scope>
    <source>
        <strain evidence="2">QUZm001</strain>
    </source>
</reference>
<evidence type="ECO:0000256" key="1">
    <source>
        <dbReference type="SAM" id="MobiDB-lite"/>
    </source>
</evidence>
<evidence type="ECO:0000313" key="2">
    <source>
        <dbReference type="EMBL" id="KAJ3639358.1"/>
    </source>
</evidence>